<evidence type="ECO:0000313" key="3">
    <source>
        <dbReference type="Proteomes" id="UP000183174"/>
    </source>
</evidence>
<dbReference type="InterPro" id="IPR033653">
    <property type="entry name" value="NTP-PPase_DR2231-like"/>
</dbReference>
<dbReference type="Proteomes" id="UP000183174">
    <property type="component" value="Unassembled WGS sequence"/>
</dbReference>
<dbReference type="SUPFAM" id="SSF101386">
    <property type="entry name" value="all-alpha NTP pyrophosphatases"/>
    <property type="match status" value="1"/>
</dbReference>
<dbReference type="EMBL" id="FMAE01000021">
    <property type="protein sequence ID" value="SCB51775.1"/>
    <property type="molecule type" value="Genomic_DNA"/>
</dbReference>
<evidence type="ECO:0000256" key="1">
    <source>
        <dbReference type="SAM" id="MobiDB-lite"/>
    </source>
</evidence>
<evidence type="ECO:0000313" key="2">
    <source>
        <dbReference type="EMBL" id="SCB51775.1"/>
    </source>
</evidence>
<sequence>MTDDLKNAETSLVWALDKASTSLEVRSAVNKALGYVRQAQAPAQGAKDQISAIVLSAILGKADGETYGASHARKMNEERAEKAAERILALRAPATSEPVQCSSASRDPVEQLHAALADIEISAYNAAKLRIGWALEALGQPASRSPAASESAANDINQPLMDLEIFIGEVDGAEAAQEGTIDGTEAIAALAKVREQTAWLEAQASGCASIMRDLRAFHVACGAPVPKVPQFPSEDRINLRLDILDEEHRELHDAVRDRDLVEVADALADIIYVTAGMALEFGVPLERVWNEVHRSNMAKVDPVTGKVRRRDDGKVLKPEGWTPPDIMAALTPLTEPCPYCDAEMVVTAPSCEACGREHPDRFTVTCTCRGNNDCDGSCQCPPDRPAHTSTVSPSDDDPTSSDYAREPF</sequence>
<dbReference type="Pfam" id="PF01503">
    <property type="entry name" value="PRA-PH"/>
    <property type="match status" value="1"/>
</dbReference>
<reference evidence="2 3" key="1">
    <citation type="submission" date="2016-08" db="EMBL/GenBank/DDBJ databases">
        <authorList>
            <person name="Seilhamer J.J."/>
        </authorList>
    </citation>
    <scope>NUCLEOTIDE SEQUENCE [LARGE SCALE GENOMIC DNA]</scope>
    <source>
        <strain evidence="2 3">CCBAU 10071</strain>
    </source>
</reference>
<dbReference type="AlphaFoldDB" id="A0A1C3XHZ4"/>
<organism evidence="2 3">
    <name type="scientific">Bradyrhizobium yuanmingense</name>
    <dbReference type="NCBI Taxonomy" id="108015"/>
    <lineage>
        <taxon>Bacteria</taxon>
        <taxon>Pseudomonadati</taxon>
        <taxon>Pseudomonadota</taxon>
        <taxon>Alphaproteobacteria</taxon>
        <taxon>Hyphomicrobiales</taxon>
        <taxon>Nitrobacteraceae</taxon>
        <taxon>Bradyrhizobium</taxon>
    </lineage>
</organism>
<protein>
    <submittedName>
        <fullName evidence="2">Predicted phosphohydrolase, Cof family, HAD superfamily</fullName>
    </submittedName>
</protein>
<dbReference type="InterPro" id="IPR023292">
    <property type="entry name" value="NTP_PyroPHydrolase-like_dom_sf"/>
</dbReference>
<name>A0A1C3XHZ4_9BRAD</name>
<feature type="region of interest" description="Disordered" evidence="1">
    <location>
        <begin position="382"/>
        <end position="408"/>
    </location>
</feature>
<dbReference type="CDD" id="cd11530">
    <property type="entry name" value="NTP-PPase_DR2231_like"/>
    <property type="match status" value="1"/>
</dbReference>
<proteinExistence type="predicted"/>
<keyword evidence="2" id="KW-0378">Hydrolase</keyword>
<accession>A0A1C3XHZ4</accession>
<dbReference type="InterPro" id="IPR021130">
    <property type="entry name" value="PRib-ATP_PPHydrolase-like"/>
</dbReference>
<gene>
    <name evidence="2" type="ORF">GA0061099_102146</name>
</gene>
<dbReference type="RefSeq" id="WP_074448385.1">
    <property type="nucleotide sequence ID" value="NZ_FMAE01000021.1"/>
</dbReference>
<dbReference type="GO" id="GO:0016787">
    <property type="term" value="F:hydrolase activity"/>
    <property type="evidence" value="ECO:0007669"/>
    <property type="project" value="UniProtKB-KW"/>
</dbReference>
<dbReference type="Gene3D" id="1.10.3420.10">
    <property type="entry name" value="putative ntp pyrophosphohydrolase like domain"/>
    <property type="match status" value="1"/>
</dbReference>